<name>A0A6N3EP63_9FIRM</name>
<dbReference type="AlphaFoldDB" id="A0A6N3EP63"/>
<gene>
    <name evidence="2" type="ORF">RILFYP67_01856</name>
</gene>
<reference evidence="2" key="1">
    <citation type="submission" date="2019-11" db="EMBL/GenBank/DDBJ databases">
        <authorList>
            <person name="Feng L."/>
        </authorList>
    </citation>
    <scope>NUCLEOTIDE SEQUENCE</scope>
    <source>
        <strain evidence="2">RintestinalisLFYP67</strain>
    </source>
</reference>
<organism evidence="2">
    <name type="scientific">Roseburia intestinalis</name>
    <dbReference type="NCBI Taxonomy" id="166486"/>
    <lineage>
        <taxon>Bacteria</taxon>
        <taxon>Bacillati</taxon>
        <taxon>Bacillota</taxon>
        <taxon>Clostridia</taxon>
        <taxon>Lachnospirales</taxon>
        <taxon>Lachnospiraceae</taxon>
        <taxon>Roseburia</taxon>
    </lineage>
</organism>
<evidence type="ECO:0000256" key="1">
    <source>
        <dbReference type="SAM" id="MobiDB-lite"/>
    </source>
</evidence>
<feature type="region of interest" description="Disordered" evidence="1">
    <location>
        <begin position="1"/>
        <end position="56"/>
    </location>
</feature>
<sequence>MNGNYAVSVHAEDTEPESGSEENSTENETEQETESGSEENSTEEDTVSGGDVKEPECTCEDKCGAYEYDHNCEVSVESNICHFIDKKEEQLPKRSLIFILTLLHCK</sequence>
<proteinExistence type="predicted"/>
<feature type="compositionally biased region" description="Acidic residues" evidence="1">
    <location>
        <begin position="14"/>
        <end position="46"/>
    </location>
</feature>
<dbReference type="EMBL" id="CACRUM010000067">
    <property type="protein sequence ID" value="VYU40303.1"/>
    <property type="molecule type" value="Genomic_DNA"/>
</dbReference>
<protein>
    <submittedName>
        <fullName evidence="2">Uncharacterized protein</fullName>
    </submittedName>
</protein>
<accession>A0A6N3EP63</accession>
<evidence type="ECO:0000313" key="2">
    <source>
        <dbReference type="EMBL" id="VYU40303.1"/>
    </source>
</evidence>